<sequence>MAHSTKNVETNTSTHDQRGKNGNNRRVAKGDPVLVREHMKSLPAVESHYCRAHTKREYLGSHLSIGKMYELCLQQRCTEKITAVRKSMYYRFFFTDFNLGFHSEKRQM</sequence>
<reference evidence="2 3" key="1">
    <citation type="journal article" date="2019" name="Sci. Rep.">
        <title>Orb-weaving spider Araneus ventricosus genome elucidates the spidroin gene catalogue.</title>
        <authorList>
            <person name="Kono N."/>
            <person name="Nakamura H."/>
            <person name="Ohtoshi R."/>
            <person name="Moran D.A.P."/>
            <person name="Shinohara A."/>
            <person name="Yoshida Y."/>
            <person name="Fujiwara M."/>
            <person name="Mori M."/>
            <person name="Tomita M."/>
            <person name="Arakawa K."/>
        </authorList>
    </citation>
    <scope>NUCLEOTIDE SEQUENCE [LARGE SCALE GENOMIC DNA]</scope>
</reference>
<dbReference type="EMBL" id="BGPR01000042">
    <property type="protein sequence ID" value="GBL85278.1"/>
    <property type="molecule type" value="Genomic_DNA"/>
</dbReference>
<keyword evidence="3" id="KW-1185">Reference proteome</keyword>
<evidence type="ECO:0000256" key="1">
    <source>
        <dbReference type="SAM" id="MobiDB-lite"/>
    </source>
</evidence>
<feature type="region of interest" description="Disordered" evidence="1">
    <location>
        <begin position="1"/>
        <end position="31"/>
    </location>
</feature>
<dbReference type="OrthoDB" id="6774481at2759"/>
<evidence type="ECO:0000313" key="3">
    <source>
        <dbReference type="Proteomes" id="UP000499080"/>
    </source>
</evidence>
<protein>
    <submittedName>
        <fullName evidence="2">Uncharacterized protein</fullName>
    </submittedName>
</protein>
<comment type="caution">
    <text evidence="2">The sequence shown here is derived from an EMBL/GenBank/DDBJ whole genome shotgun (WGS) entry which is preliminary data.</text>
</comment>
<gene>
    <name evidence="2" type="ORF">AVEN_222743_1</name>
</gene>
<name>A0A4Y2AZT6_ARAVE</name>
<evidence type="ECO:0000313" key="2">
    <source>
        <dbReference type="EMBL" id="GBL85278.1"/>
    </source>
</evidence>
<dbReference type="PANTHER" id="PTHR10773">
    <property type="entry name" value="DNA-DIRECTED RNA POLYMERASES I, II, AND III SUBUNIT RPABC2"/>
    <property type="match status" value="1"/>
</dbReference>
<dbReference type="PANTHER" id="PTHR10773:SF19">
    <property type="match status" value="1"/>
</dbReference>
<organism evidence="2 3">
    <name type="scientific">Araneus ventricosus</name>
    <name type="common">Orbweaver spider</name>
    <name type="synonym">Epeira ventricosa</name>
    <dbReference type="NCBI Taxonomy" id="182803"/>
    <lineage>
        <taxon>Eukaryota</taxon>
        <taxon>Metazoa</taxon>
        <taxon>Ecdysozoa</taxon>
        <taxon>Arthropoda</taxon>
        <taxon>Chelicerata</taxon>
        <taxon>Arachnida</taxon>
        <taxon>Araneae</taxon>
        <taxon>Araneomorphae</taxon>
        <taxon>Entelegynae</taxon>
        <taxon>Araneoidea</taxon>
        <taxon>Araneidae</taxon>
        <taxon>Araneus</taxon>
    </lineage>
</organism>
<dbReference type="Proteomes" id="UP000499080">
    <property type="component" value="Unassembled WGS sequence"/>
</dbReference>
<feature type="compositionally biased region" description="Polar residues" evidence="1">
    <location>
        <begin position="1"/>
        <end position="24"/>
    </location>
</feature>
<accession>A0A4Y2AZT6</accession>
<proteinExistence type="predicted"/>
<dbReference type="AlphaFoldDB" id="A0A4Y2AZT6"/>